<evidence type="ECO:0000313" key="2">
    <source>
        <dbReference type="EMBL" id="RUS34601.1"/>
    </source>
</evidence>
<sequence length="93" mass="10365">MAQHVHHRSSSQNKYQSAPRPIFKHCVAGDDRGTLKADRENGLKLPKGNGAKLRPRRMAVKPYQETHLEVTLFLLRISGKTVSSTLNSSISTL</sequence>
<keyword evidence="3" id="KW-1185">Reference proteome</keyword>
<dbReference type="AlphaFoldDB" id="A0A433QXQ7"/>
<dbReference type="Proteomes" id="UP000274822">
    <property type="component" value="Unassembled WGS sequence"/>
</dbReference>
<evidence type="ECO:0000313" key="3">
    <source>
        <dbReference type="Proteomes" id="UP000274822"/>
    </source>
</evidence>
<feature type="region of interest" description="Disordered" evidence="1">
    <location>
        <begin position="1"/>
        <end position="21"/>
    </location>
</feature>
<name>A0A433QXQ7_9FUNG</name>
<protein>
    <submittedName>
        <fullName evidence="2">Uncharacterized protein</fullName>
    </submittedName>
</protein>
<proteinExistence type="predicted"/>
<comment type="caution">
    <text evidence="2">The sequence shown here is derived from an EMBL/GenBank/DDBJ whole genome shotgun (WGS) entry which is preliminary data.</text>
</comment>
<organism evidence="2 3">
    <name type="scientific">Jimgerdemannia flammicorona</name>
    <dbReference type="NCBI Taxonomy" id="994334"/>
    <lineage>
        <taxon>Eukaryota</taxon>
        <taxon>Fungi</taxon>
        <taxon>Fungi incertae sedis</taxon>
        <taxon>Mucoromycota</taxon>
        <taxon>Mucoromycotina</taxon>
        <taxon>Endogonomycetes</taxon>
        <taxon>Endogonales</taxon>
        <taxon>Endogonaceae</taxon>
        <taxon>Jimgerdemannia</taxon>
    </lineage>
</organism>
<dbReference type="EMBL" id="RBNJ01000401">
    <property type="protein sequence ID" value="RUS34601.1"/>
    <property type="molecule type" value="Genomic_DNA"/>
</dbReference>
<gene>
    <name evidence="2" type="ORF">BC938DRAFT_479548</name>
</gene>
<evidence type="ECO:0000256" key="1">
    <source>
        <dbReference type="SAM" id="MobiDB-lite"/>
    </source>
</evidence>
<accession>A0A433QXQ7</accession>
<reference evidence="2 3" key="1">
    <citation type="journal article" date="2018" name="New Phytol.">
        <title>Phylogenomics of Endogonaceae and evolution of mycorrhizas within Mucoromycota.</title>
        <authorList>
            <person name="Chang Y."/>
            <person name="Desiro A."/>
            <person name="Na H."/>
            <person name="Sandor L."/>
            <person name="Lipzen A."/>
            <person name="Clum A."/>
            <person name="Barry K."/>
            <person name="Grigoriev I.V."/>
            <person name="Martin F.M."/>
            <person name="Stajich J.E."/>
            <person name="Smith M.E."/>
            <person name="Bonito G."/>
            <person name="Spatafora J.W."/>
        </authorList>
    </citation>
    <scope>NUCLEOTIDE SEQUENCE [LARGE SCALE GENOMIC DNA]</scope>
    <source>
        <strain evidence="2 3">AD002</strain>
    </source>
</reference>